<dbReference type="EMBL" id="MU839034">
    <property type="protein sequence ID" value="KAK1762728.1"/>
    <property type="molecule type" value="Genomic_DNA"/>
</dbReference>
<dbReference type="Gene3D" id="3.40.50.720">
    <property type="entry name" value="NAD(P)-binding Rossmann-like Domain"/>
    <property type="match status" value="1"/>
</dbReference>
<gene>
    <name evidence="3" type="ORF">QBC33DRAFT_551356</name>
</gene>
<dbReference type="Proteomes" id="UP001244011">
    <property type="component" value="Unassembled WGS sequence"/>
</dbReference>
<evidence type="ECO:0000313" key="3">
    <source>
        <dbReference type="EMBL" id="KAK1762728.1"/>
    </source>
</evidence>
<name>A0AAJ0BQQ6_9PEZI</name>
<dbReference type="RefSeq" id="XP_060278941.1">
    <property type="nucleotide sequence ID" value="XM_060429172.1"/>
</dbReference>
<evidence type="ECO:0000256" key="2">
    <source>
        <dbReference type="ARBA" id="ARBA00023002"/>
    </source>
</evidence>
<keyword evidence="4" id="KW-1185">Reference proteome</keyword>
<dbReference type="AlphaFoldDB" id="A0AAJ0BQQ6"/>
<reference evidence="3" key="1">
    <citation type="submission" date="2023-06" db="EMBL/GenBank/DDBJ databases">
        <title>Genome-scale phylogeny and comparative genomics of the fungal order Sordariales.</title>
        <authorList>
            <consortium name="Lawrence Berkeley National Laboratory"/>
            <person name="Hensen N."/>
            <person name="Bonometti L."/>
            <person name="Westerberg I."/>
            <person name="Brannstrom I.O."/>
            <person name="Guillou S."/>
            <person name="Cros-Aarteil S."/>
            <person name="Calhoun S."/>
            <person name="Haridas S."/>
            <person name="Kuo A."/>
            <person name="Mondo S."/>
            <person name="Pangilinan J."/>
            <person name="Riley R."/>
            <person name="Labutti K."/>
            <person name="Andreopoulos B."/>
            <person name="Lipzen A."/>
            <person name="Chen C."/>
            <person name="Yanf M."/>
            <person name="Daum C."/>
            <person name="Ng V."/>
            <person name="Clum A."/>
            <person name="Steindorff A."/>
            <person name="Ohm R."/>
            <person name="Martin F."/>
            <person name="Silar P."/>
            <person name="Natvig D."/>
            <person name="Lalanne C."/>
            <person name="Gautier V."/>
            <person name="Ament-Velasquez S.L."/>
            <person name="Kruys A."/>
            <person name="Hutchinson M.I."/>
            <person name="Powell A.J."/>
            <person name="Barry K."/>
            <person name="Miller A.N."/>
            <person name="Grigoriev I.V."/>
            <person name="Debuchy R."/>
            <person name="Gladieux P."/>
            <person name="Thoren M.H."/>
            <person name="Johannesson H."/>
        </authorList>
    </citation>
    <scope>NUCLEOTIDE SEQUENCE</scope>
    <source>
        <strain evidence="3">8032-3</strain>
    </source>
</reference>
<proteinExistence type="inferred from homology"/>
<evidence type="ECO:0000256" key="1">
    <source>
        <dbReference type="ARBA" id="ARBA00006484"/>
    </source>
</evidence>
<keyword evidence="2" id="KW-0560">Oxidoreductase</keyword>
<evidence type="ECO:0000313" key="4">
    <source>
        <dbReference type="Proteomes" id="UP001244011"/>
    </source>
</evidence>
<dbReference type="PRINTS" id="PR00081">
    <property type="entry name" value="GDHRDH"/>
</dbReference>
<organism evidence="3 4">
    <name type="scientific">Phialemonium atrogriseum</name>
    <dbReference type="NCBI Taxonomy" id="1093897"/>
    <lineage>
        <taxon>Eukaryota</taxon>
        <taxon>Fungi</taxon>
        <taxon>Dikarya</taxon>
        <taxon>Ascomycota</taxon>
        <taxon>Pezizomycotina</taxon>
        <taxon>Sordariomycetes</taxon>
        <taxon>Sordariomycetidae</taxon>
        <taxon>Cephalothecales</taxon>
        <taxon>Cephalothecaceae</taxon>
        <taxon>Phialemonium</taxon>
    </lineage>
</organism>
<comment type="similarity">
    <text evidence="1">Belongs to the short-chain dehydrogenases/reductases (SDR) family.</text>
</comment>
<dbReference type="GO" id="GO:0016616">
    <property type="term" value="F:oxidoreductase activity, acting on the CH-OH group of donors, NAD or NADP as acceptor"/>
    <property type="evidence" value="ECO:0007669"/>
    <property type="project" value="UniProtKB-ARBA"/>
</dbReference>
<dbReference type="PANTHER" id="PTHR43008:SF8">
    <property type="entry name" value="BENZIL REDUCTASE ((S)-BENZOIN FORMING) IRC24"/>
    <property type="match status" value="1"/>
</dbReference>
<dbReference type="PANTHER" id="PTHR43008">
    <property type="entry name" value="BENZIL REDUCTASE"/>
    <property type="match status" value="1"/>
</dbReference>
<dbReference type="InterPro" id="IPR036291">
    <property type="entry name" value="NAD(P)-bd_dom_sf"/>
</dbReference>
<accession>A0AAJ0BQQ6</accession>
<comment type="caution">
    <text evidence="3">The sequence shown here is derived from an EMBL/GenBank/DDBJ whole genome shotgun (WGS) entry which is preliminary data.</text>
</comment>
<sequence>MAATAKKIVLITGANTGIGWETVKALLQSSQPYRVFLGSRSLERGEEAISSLKKKVPETSSSVETIQVDVESDDSINQAYEKIKAGPGYIDVLVNNAGAAMDPKIAKGEMTLREAYNKTYDINVSGTQVLTHTILPLLLKSADPRLIFITSGLSSLENMSNPSGPKPRVPSPDGYRASKVALNLVMLSWHARLREDGVKVWCVSPGFLATGLGGDKELLVKSGAGHPSIGGKLITSVVEGERDADVGKVVAGQGVQPF</sequence>
<dbReference type="InterPro" id="IPR002347">
    <property type="entry name" value="SDR_fam"/>
</dbReference>
<dbReference type="GeneID" id="85312359"/>
<protein>
    <submittedName>
        <fullName evidence="3">NAD(P)-binding domain protein</fullName>
    </submittedName>
</protein>
<dbReference type="GO" id="GO:0050664">
    <property type="term" value="F:oxidoreductase activity, acting on NAD(P)H, oxygen as acceptor"/>
    <property type="evidence" value="ECO:0007669"/>
    <property type="project" value="TreeGrafter"/>
</dbReference>
<dbReference type="Pfam" id="PF00106">
    <property type="entry name" value="adh_short"/>
    <property type="match status" value="1"/>
</dbReference>
<dbReference type="SUPFAM" id="SSF51735">
    <property type="entry name" value="NAD(P)-binding Rossmann-fold domains"/>
    <property type="match status" value="1"/>
</dbReference>